<dbReference type="Gene3D" id="4.10.240.10">
    <property type="entry name" value="Zn(2)-C6 fungal-type DNA-binding domain"/>
    <property type="match status" value="1"/>
</dbReference>
<dbReference type="OMA" id="AANYAWY"/>
<dbReference type="SMART" id="SM00066">
    <property type="entry name" value="GAL4"/>
    <property type="match status" value="1"/>
</dbReference>
<proteinExistence type="predicted"/>
<dbReference type="InterPro" id="IPR001138">
    <property type="entry name" value="Zn2Cys6_DnaBD"/>
</dbReference>
<feature type="domain" description="Zn(2)-C6 fungal-type" evidence="6">
    <location>
        <begin position="12"/>
        <end position="42"/>
    </location>
</feature>
<dbReference type="RefSeq" id="XP_003039321.1">
    <property type="nucleotide sequence ID" value="XM_003039275.1"/>
</dbReference>
<dbReference type="OrthoDB" id="3862662at2759"/>
<dbReference type="Proteomes" id="UP000005206">
    <property type="component" value="Unassembled WGS sequence"/>
</dbReference>
<dbReference type="Pfam" id="PF04082">
    <property type="entry name" value="Fungal_trans"/>
    <property type="match status" value="1"/>
</dbReference>
<evidence type="ECO:0000313" key="8">
    <source>
        <dbReference type="Proteomes" id="UP000005206"/>
    </source>
</evidence>
<dbReference type="PANTHER" id="PTHR47338:SF20">
    <property type="entry name" value="ZN(II)2CYS6 TRANSCRIPTION FACTOR (EUROFUNG)"/>
    <property type="match status" value="1"/>
</dbReference>
<dbReference type="SUPFAM" id="SSF57701">
    <property type="entry name" value="Zn2/Cys6 DNA-binding domain"/>
    <property type="match status" value="1"/>
</dbReference>
<dbReference type="GO" id="GO:0000981">
    <property type="term" value="F:DNA-binding transcription factor activity, RNA polymerase II-specific"/>
    <property type="evidence" value="ECO:0007669"/>
    <property type="project" value="InterPro"/>
</dbReference>
<evidence type="ECO:0000256" key="4">
    <source>
        <dbReference type="ARBA" id="ARBA00023163"/>
    </source>
</evidence>
<protein>
    <recommendedName>
        <fullName evidence="6">Zn(2)-C6 fungal-type domain-containing protein</fullName>
    </recommendedName>
</protein>
<dbReference type="GO" id="GO:0005634">
    <property type="term" value="C:nucleus"/>
    <property type="evidence" value="ECO:0007669"/>
    <property type="project" value="UniProtKB-SubCell"/>
</dbReference>
<name>C7ZQV1_FUSV7</name>
<dbReference type="AlphaFoldDB" id="C7ZQV1"/>
<keyword evidence="5" id="KW-0539">Nucleus</keyword>
<keyword evidence="8" id="KW-1185">Reference proteome</keyword>
<evidence type="ECO:0000256" key="2">
    <source>
        <dbReference type="ARBA" id="ARBA00022723"/>
    </source>
</evidence>
<dbReference type="PROSITE" id="PS50048">
    <property type="entry name" value="ZN2_CY6_FUNGAL_2"/>
    <property type="match status" value="1"/>
</dbReference>
<accession>C7ZQV1</accession>
<gene>
    <name evidence="7" type="ORF">NECHADRAFT_89325</name>
</gene>
<dbReference type="STRING" id="660122.C7ZQV1"/>
<evidence type="ECO:0000256" key="1">
    <source>
        <dbReference type="ARBA" id="ARBA00004123"/>
    </source>
</evidence>
<dbReference type="HOGENOM" id="CLU_023880_0_1_1"/>
<dbReference type="Pfam" id="PF00172">
    <property type="entry name" value="Zn_clus"/>
    <property type="match status" value="1"/>
</dbReference>
<dbReference type="GO" id="GO:0008270">
    <property type="term" value="F:zinc ion binding"/>
    <property type="evidence" value="ECO:0007669"/>
    <property type="project" value="InterPro"/>
</dbReference>
<keyword evidence="4" id="KW-0804">Transcription</keyword>
<dbReference type="VEuPathDB" id="FungiDB:NECHADRAFT_89325"/>
<dbReference type="EMBL" id="GG699013">
    <property type="protein sequence ID" value="EEU33608.1"/>
    <property type="molecule type" value="Genomic_DNA"/>
</dbReference>
<dbReference type="InterPro" id="IPR050815">
    <property type="entry name" value="TF_fung"/>
</dbReference>
<dbReference type="GO" id="GO:0006351">
    <property type="term" value="P:DNA-templated transcription"/>
    <property type="evidence" value="ECO:0007669"/>
    <property type="project" value="InterPro"/>
</dbReference>
<dbReference type="CDD" id="cd00067">
    <property type="entry name" value="GAL4"/>
    <property type="match status" value="1"/>
</dbReference>
<dbReference type="PROSITE" id="PS00463">
    <property type="entry name" value="ZN2_CY6_FUNGAL_1"/>
    <property type="match status" value="1"/>
</dbReference>
<dbReference type="InterPro" id="IPR007219">
    <property type="entry name" value="XnlR_reg_dom"/>
</dbReference>
<reference evidence="7 8" key="1">
    <citation type="journal article" date="2009" name="PLoS Genet.">
        <title>The genome of Nectria haematococca: contribution of supernumerary chromosomes to gene expansion.</title>
        <authorList>
            <person name="Coleman J.J."/>
            <person name="Rounsley S.D."/>
            <person name="Rodriguez-Carres M."/>
            <person name="Kuo A."/>
            <person name="Wasmann C.C."/>
            <person name="Grimwood J."/>
            <person name="Schmutz J."/>
            <person name="Taga M."/>
            <person name="White G.J."/>
            <person name="Zhou S."/>
            <person name="Schwartz D.C."/>
            <person name="Freitag M."/>
            <person name="Ma L.J."/>
            <person name="Danchin E.G."/>
            <person name="Henrissat B."/>
            <person name="Coutinho P.M."/>
            <person name="Nelson D.R."/>
            <person name="Straney D."/>
            <person name="Napoli C.A."/>
            <person name="Barker B.M."/>
            <person name="Gribskov M."/>
            <person name="Rep M."/>
            <person name="Kroken S."/>
            <person name="Molnar I."/>
            <person name="Rensing C."/>
            <person name="Kennell J.C."/>
            <person name="Zamora J."/>
            <person name="Farman M.L."/>
            <person name="Selker E.U."/>
            <person name="Salamov A."/>
            <person name="Shapiro H."/>
            <person name="Pangilinan J."/>
            <person name="Lindquist E."/>
            <person name="Lamers C."/>
            <person name="Grigoriev I.V."/>
            <person name="Geiser D.M."/>
            <person name="Covert S.F."/>
            <person name="Temporini E."/>
            <person name="Vanetten H.D."/>
        </authorList>
    </citation>
    <scope>NUCLEOTIDE SEQUENCE [LARGE SCALE GENOMIC DNA]</scope>
    <source>
        <strain evidence="8">ATCC MYA-4622 / CBS 123669 / FGSC 9596 / NRRL 45880 / 77-13-4</strain>
    </source>
</reference>
<evidence type="ECO:0000313" key="7">
    <source>
        <dbReference type="EMBL" id="EEU33608.1"/>
    </source>
</evidence>
<dbReference type="GeneID" id="9666841"/>
<dbReference type="GO" id="GO:0003677">
    <property type="term" value="F:DNA binding"/>
    <property type="evidence" value="ECO:0007669"/>
    <property type="project" value="InterPro"/>
</dbReference>
<dbReference type="InterPro" id="IPR036864">
    <property type="entry name" value="Zn2-C6_fun-type_DNA-bd_sf"/>
</dbReference>
<keyword evidence="2" id="KW-0479">Metal-binding</keyword>
<dbReference type="CDD" id="cd12148">
    <property type="entry name" value="fungal_TF_MHR"/>
    <property type="match status" value="1"/>
</dbReference>
<dbReference type="InParanoid" id="C7ZQV1"/>
<sequence>MESERRTLAVRACVACRKQKRKCTREVPECSLCSKNGRPCEYAVGSRAAPYPEGRSRVAPRIQNPTVMPLQIVDSAAEAPSSNESTAPGLLPGENHFPALFFLDSSYFQQTKSQLQMPTLELPPEFDSIDAQSNMHDVDVYFNSIHTFLPIVSKLRLYRELTAPQSCRKPDTALLLITMQLHTRSLDSSDPPNRELYGLAKACCSHVERSNILSVRLLQATLLITLYEIANAIYPAAYLSVGHCARLGHAIGIHDFKRAPQMLHTPTSATELEERHRVWWAVIVLDRYVNVGGKNRPFSCDDVRPDELLPADEKHWDQGELALIQPLAVSTSTTVKICPFGRTCQASHLLSRVLRHISDRDSNIEFRCSEALQLRRTVQALAATITNESEELLEHMNDATADLPLFTATALCHSGQDYLPMANTIKDVLGILGTRWNSAREYIAILDGYDYSGNN</sequence>
<dbReference type="eggNOG" id="ENOG502SID0">
    <property type="taxonomic scope" value="Eukaryota"/>
</dbReference>
<evidence type="ECO:0000259" key="6">
    <source>
        <dbReference type="PROSITE" id="PS50048"/>
    </source>
</evidence>
<evidence type="ECO:0000256" key="5">
    <source>
        <dbReference type="ARBA" id="ARBA00023242"/>
    </source>
</evidence>
<dbReference type="KEGG" id="nhe:NECHADRAFT_89325"/>
<dbReference type="SMART" id="SM00906">
    <property type="entry name" value="Fungal_trans"/>
    <property type="match status" value="1"/>
</dbReference>
<keyword evidence="3" id="KW-0805">Transcription regulation</keyword>
<evidence type="ECO:0000256" key="3">
    <source>
        <dbReference type="ARBA" id="ARBA00023015"/>
    </source>
</evidence>
<dbReference type="PANTHER" id="PTHR47338">
    <property type="entry name" value="ZN(II)2CYS6 TRANSCRIPTION FACTOR (EUROFUNG)-RELATED"/>
    <property type="match status" value="1"/>
</dbReference>
<comment type="subcellular location">
    <subcellularLocation>
        <location evidence="1">Nucleus</location>
    </subcellularLocation>
</comment>
<organism evidence="7 8">
    <name type="scientific">Fusarium vanettenii (strain ATCC MYA-4622 / CBS 123669 / FGSC 9596 / NRRL 45880 / 77-13-4)</name>
    <name type="common">Fusarium solani subsp. pisi</name>
    <dbReference type="NCBI Taxonomy" id="660122"/>
    <lineage>
        <taxon>Eukaryota</taxon>
        <taxon>Fungi</taxon>
        <taxon>Dikarya</taxon>
        <taxon>Ascomycota</taxon>
        <taxon>Pezizomycotina</taxon>
        <taxon>Sordariomycetes</taxon>
        <taxon>Hypocreomycetidae</taxon>
        <taxon>Hypocreales</taxon>
        <taxon>Nectriaceae</taxon>
        <taxon>Fusarium</taxon>
        <taxon>Fusarium solani species complex</taxon>
        <taxon>Fusarium vanettenii</taxon>
    </lineage>
</organism>